<dbReference type="NCBIfam" id="TIGR02179">
    <property type="entry name" value="PorD_KorD"/>
    <property type="match status" value="1"/>
</dbReference>
<dbReference type="Gene3D" id="3.30.70.20">
    <property type="match status" value="2"/>
</dbReference>
<dbReference type="EMBL" id="LWMV01000183">
    <property type="protein sequence ID" value="KZX11610.1"/>
    <property type="molecule type" value="Genomic_DNA"/>
</dbReference>
<reference evidence="15 16" key="1">
    <citation type="submission" date="2016-04" db="EMBL/GenBank/DDBJ databases">
        <title>Genome sequence of Methanobrevibacter curvatus DSM 11111.</title>
        <authorList>
            <person name="Poehlein A."/>
            <person name="Seedorf H."/>
            <person name="Daniel R."/>
        </authorList>
    </citation>
    <scope>NUCLEOTIDE SEQUENCE [LARGE SCALE GENOMIC DNA]</scope>
    <source>
        <strain evidence="15 16">DSM 11111</strain>
    </source>
</reference>
<comment type="caution">
    <text evidence="15">The sequence shown here is derived from an EMBL/GenBank/DDBJ whole genome shotgun (WGS) entry which is preliminary data.</text>
</comment>
<keyword evidence="3" id="KW-0813">Transport</keyword>
<keyword evidence="15" id="KW-0670">Pyruvate</keyword>
<feature type="compositionally biased region" description="Polar residues" evidence="13">
    <location>
        <begin position="11"/>
        <end position="20"/>
    </location>
</feature>
<accession>A0A162FL22</accession>
<dbReference type="GO" id="GO:0046872">
    <property type="term" value="F:metal ion binding"/>
    <property type="evidence" value="ECO:0007669"/>
    <property type="project" value="UniProtKB-KW"/>
</dbReference>
<feature type="domain" description="4Fe-4S ferredoxin-type" evidence="14">
    <location>
        <begin position="25"/>
        <end position="50"/>
    </location>
</feature>
<protein>
    <recommendedName>
        <fullName evidence="10">Pyruvate synthase subunit PorD</fullName>
    </recommendedName>
    <alternativeName>
        <fullName evidence="12">Pyruvate oxidoreductase delta chain</fullName>
    </alternativeName>
    <alternativeName>
        <fullName evidence="11">Pyruvic-ferredoxin oxidoreductase subunit delta</fullName>
    </alternativeName>
</protein>
<evidence type="ECO:0000256" key="8">
    <source>
        <dbReference type="ARBA" id="ARBA00023004"/>
    </source>
</evidence>
<keyword evidence="8" id="KW-0408">Iron</keyword>
<dbReference type="STRING" id="49547.MBCUR_13640"/>
<dbReference type="RefSeq" id="WP_067091888.1">
    <property type="nucleotide sequence ID" value="NZ_LWMV01000183.1"/>
</dbReference>
<keyword evidence="7" id="KW-0249">Electron transport</keyword>
<dbReference type="InterPro" id="IPR011898">
    <property type="entry name" value="PorD_KorD"/>
</dbReference>
<evidence type="ECO:0000256" key="6">
    <source>
        <dbReference type="ARBA" id="ARBA00022737"/>
    </source>
</evidence>
<evidence type="ECO:0000256" key="11">
    <source>
        <dbReference type="ARBA" id="ARBA00044816"/>
    </source>
</evidence>
<dbReference type="PANTHER" id="PTHR43724">
    <property type="entry name" value="PYRUVATE SYNTHASE SUBUNIT PORD"/>
    <property type="match status" value="1"/>
</dbReference>
<evidence type="ECO:0000256" key="13">
    <source>
        <dbReference type="SAM" id="MobiDB-lite"/>
    </source>
</evidence>
<keyword evidence="4" id="KW-0004">4Fe-4S</keyword>
<feature type="domain" description="4Fe-4S ferredoxin-type" evidence="14">
    <location>
        <begin position="51"/>
        <end position="80"/>
    </location>
</feature>
<dbReference type="PROSITE" id="PS51379">
    <property type="entry name" value="4FE4S_FER_2"/>
    <property type="match status" value="2"/>
</dbReference>
<comment type="subunit">
    <text evidence="2">Heterotetramer of one alpha, one beta, one delta and one gamma chain.</text>
</comment>
<dbReference type="InterPro" id="IPR017896">
    <property type="entry name" value="4Fe4S_Fe-S-bd"/>
</dbReference>
<gene>
    <name evidence="15" type="primary">porD</name>
    <name evidence="15" type="ORF">MBCUR_13640</name>
</gene>
<dbReference type="OrthoDB" id="23478at2157"/>
<dbReference type="PANTHER" id="PTHR43724:SF1">
    <property type="entry name" value="PYRUVATE SYNTHASE SUBUNIT PORD"/>
    <property type="match status" value="1"/>
</dbReference>
<evidence type="ECO:0000256" key="5">
    <source>
        <dbReference type="ARBA" id="ARBA00022723"/>
    </source>
</evidence>
<dbReference type="Pfam" id="PF12837">
    <property type="entry name" value="Fer4_6"/>
    <property type="match status" value="1"/>
</dbReference>
<evidence type="ECO:0000313" key="16">
    <source>
        <dbReference type="Proteomes" id="UP000077245"/>
    </source>
</evidence>
<evidence type="ECO:0000256" key="12">
    <source>
        <dbReference type="ARBA" id="ARBA00044818"/>
    </source>
</evidence>
<dbReference type="Proteomes" id="UP000077245">
    <property type="component" value="Unassembled WGS sequence"/>
</dbReference>
<comment type="cofactor">
    <cofactor evidence="1">
        <name>[4Fe-4S] cluster</name>
        <dbReference type="ChEBI" id="CHEBI:49883"/>
    </cofactor>
</comment>
<dbReference type="AlphaFoldDB" id="A0A162FL22"/>
<dbReference type="NCBIfam" id="NF040684">
    <property type="entry name" value="PorD_Arch"/>
    <property type="match status" value="1"/>
</dbReference>
<evidence type="ECO:0000259" key="14">
    <source>
        <dbReference type="PROSITE" id="PS51379"/>
    </source>
</evidence>
<keyword evidence="5" id="KW-0479">Metal-binding</keyword>
<dbReference type="InterPro" id="IPR017900">
    <property type="entry name" value="4Fe4S_Fe_S_CS"/>
</dbReference>
<feature type="region of interest" description="Disordered" evidence="13">
    <location>
        <begin position="1"/>
        <end position="20"/>
    </location>
</feature>
<dbReference type="SUPFAM" id="SSF54862">
    <property type="entry name" value="4Fe-4S ferredoxins"/>
    <property type="match status" value="1"/>
</dbReference>
<evidence type="ECO:0000313" key="15">
    <source>
        <dbReference type="EMBL" id="KZX11610.1"/>
    </source>
</evidence>
<dbReference type="InterPro" id="IPR053389">
    <property type="entry name" value="Pyruvate_synthase_PorD"/>
</dbReference>
<sequence length="80" mass="8994">MAFNGGVVSEPGSTRRNKTGSWRTFKPILDKEKCNDCDNCIMFCPEGVINKEHDINYDFCKGCGICAEECPVEAIKMIRE</sequence>
<dbReference type="GO" id="GO:0016625">
    <property type="term" value="F:oxidoreductase activity, acting on the aldehyde or oxo group of donors, iron-sulfur protein as acceptor"/>
    <property type="evidence" value="ECO:0007669"/>
    <property type="project" value="InterPro"/>
</dbReference>
<proteinExistence type="predicted"/>
<evidence type="ECO:0000256" key="9">
    <source>
        <dbReference type="ARBA" id="ARBA00023014"/>
    </source>
</evidence>
<evidence type="ECO:0000256" key="10">
    <source>
        <dbReference type="ARBA" id="ARBA00044788"/>
    </source>
</evidence>
<keyword evidence="6" id="KW-0677">Repeat</keyword>
<evidence type="ECO:0000256" key="2">
    <source>
        <dbReference type="ARBA" id="ARBA00011595"/>
    </source>
</evidence>
<keyword evidence="16" id="KW-1185">Reference proteome</keyword>
<organism evidence="15 16">
    <name type="scientific">Methanobrevibacter curvatus</name>
    <dbReference type="NCBI Taxonomy" id="49547"/>
    <lineage>
        <taxon>Archaea</taxon>
        <taxon>Methanobacteriati</taxon>
        <taxon>Methanobacteriota</taxon>
        <taxon>Methanomada group</taxon>
        <taxon>Methanobacteria</taxon>
        <taxon>Methanobacteriales</taxon>
        <taxon>Methanobacteriaceae</taxon>
        <taxon>Methanobrevibacter</taxon>
    </lineage>
</organism>
<dbReference type="Pfam" id="PF00037">
    <property type="entry name" value="Fer4"/>
    <property type="match status" value="1"/>
</dbReference>
<evidence type="ECO:0000256" key="4">
    <source>
        <dbReference type="ARBA" id="ARBA00022485"/>
    </source>
</evidence>
<dbReference type="PATRIC" id="fig|49547.3.peg.1458"/>
<evidence type="ECO:0000256" key="1">
    <source>
        <dbReference type="ARBA" id="ARBA00001966"/>
    </source>
</evidence>
<dbReference type="GO" id="GO:0051539">
    <property type="term" value="F:4 iron, 4 sulfur cluster binding"/>
    <property type="evidence" value="ECO:0007669"/>
    <property type="project" value="UniProtKB-KW"/>
</dbReference>
<dbReference type="PROSITE" id="PS00198">
    <property type="entry name" value="4FE4S_FER_1"/>
    <property type="match status" value="1"/>
</dbReference>
<evidence type="ECO:0000256" key="3">
    <source>
        <dbReference type="ARBA" id="ARBA00022448"/>
    </source>
</evidence>
<name>A0A162FL22_9EURY</name>
<evidence type="ECO:0000256" key="7">
    <source>
        <dbReference type="ARBA" id="ARBA00022982"/>
    </source>
</evidence>
<keyword evidence="9" id="KW-0411">Iron-sulfur</keyword>